<keyword evidence="2" id="KW-0547">Nucleotide-binding</keyword>
<sequence>MSLLTLRDLTCLRGSGPGAFRLEIPALSLNGGEAVAITGPSGCGKSTLLDLLGLVLRPQAGEGGFRFDGQDVASLWRRGKSDILAAMRASRIGYVLQTGGLLPFLSVRGNIALSRKLLGLPEDGLTEALVTALKLEPLLNKLPRALSIGERQRVAIARALAHRPTLLLADEPTSSLDPANADTVMTLLLQLVTKMGVSAMVVSHDWALMERYGLRRIEAELAGGVTRFRS</sequence>
<dbReference type="STRING" id="1150626.PHAMO_470046"/>
<dbReference type="InterPro" id="IPR027417">
    <property type="entry name" value="P-loop_NTPase"/>
</dbReference>
<evidence type="ECO:0000313" key="5">
    <source>
        <dbReference type="EMBL" id="CCG42795.1"/>
    </source>
</evidence>
<proteinExistence type="inferred from homology"/>
<dbReference type="InterPro" id="IPR003593">
    <property type="entry name" value="AAA+_ATPase"/>
</dbReference>
<dbReference type="SMART" id="SM00382">
    <property type="entry name" value="AAA"/>
    <property type="match status" value="1"/>
</dbReference>
<feature type="domain" description="ABC transporter" evidence="4">
    <location>
        <begin position="4"/>
        <end position="230"/>
    </location>
</feature>
<dbReference type="GO" id="GO:0005524">
    <property type="term" value="F:ATP binding"/>
    <property type="evidence" value="ECO:0007669"/>
    <property type="project" value="UniProtKB-KW"/>
</dbReference>
<keyword evidence="3 5" id="KW-0067">ATP-binding</keyword>
<comment type="similarity">
    <text evidence="1">Belongs to the ABC transporter superfamily.</text>
</comment>
<accession>H8FWQ7</accession>
<dbReference type="PANTHER" id="PTHR24220">
    <property type="entry name" value="IMPORT ATP-BINDING PROTEIN"/>
    <property type="match status" value="1"/>
</dbReference>
<dbReference type="GO" id="GO:0089705">
    <property type="term" value="P:protein localization to outer membrane"/>
    <property type="evidence" value="ECO:0007669"/>
    <property type="project" value="TreeGrafter"/>
</dbReference>
<dbReference type="RefSeq" id="WP_002730597.1">
    <property type="nucleotide sequence ID" value="NZ_CAHP01000042.1"/>
</dbReference>
<dbReference type="PANTHER" id="PTHR24220:SF689">
    <property type="entry name" value="LIPOPROTEIN-RELEASING SYSTEM ATP-BINDING PROTEIN LOLD"/>
    <property type="match status" value="1"/>
</dbReference>
<dbReference type="GO" id="GO:0005886">
    <property type="term" value="C:plasma membrane"/>
    <property type="evidence" value="ECO:0007669"/>
    <property type="project" value="TreeGrafter"/>
</dbReference>
<gene>
    <name evidence="5" type="primary">lolD</name>
    <name evidence="5" type="ORF">PHAMO_470046</name>
</gene>
<dbReference type="Gene3D" id="3.40.50.300">
    <property type="entry name" value="P-loop containing nucleotide triphosphate hydrolases"/>
    <property type="match status" value="1"/>
</dbReference>
<comment type="caution">
    <text evidence="5">The sequence shown here is derived from an EMBL/GenBank/DDBJ whole genome shotgun (WGS) entry which is preliminary data.</text>
</comment>
<dbReference type="PROSITE" id="PS50893">
    <property type="entry name" value="ABC_TRANSPORTER_2"/>
    <property type="match status" value="1"/>
</dbReference>
<dbReference type="eggNOG" id="COG1136">
    <property type="taxonomic scope" value="Bacteria"/>
</dbReference>
<dbReference type="GO" id="GO:0022857">
    <property type="term" value="F:transmembrane transporter activity"/>
    <property type="evidence" value="ECO:0007669"/>
    <property type="project" value="TreeGrafter"/>
</dbReference>
<evidence type="ECO:0000256" key="2">
    <source>
        <dbReference type="ARBA" id="ARBA00022741"/>
    </source>
</evidence>
<dbReference type="SUPFAM" id="SSF52540">
    <property type="entry name" value="P-loop containing nucleoside triphosphate hydrolases"/>
    <property type="match status" value="1"/>
</dbReference>
<dbReference type="Proteomes" id="UP000004169">
    <property type="component" value="Unassembled WGS sequence"/>
</dbReference>
<dbReference type="EC" id="3.6.3.-" evidence="5"/>
<name>H8FWQ7_MAGML</name>
<evidence type="ECO:0000256" key="1">
    <source>
        <dbReference type="ARBA" id="ARBA00005417"/>
    </source>
</evidence>
<evidence type="ECO:0000256" key="3">
    <source>
        <dbReference type="ARBA" id="ARBA00022840"/>
    </source>
</evidence>
<keyword evidence="6" id="KW-1185">Reference proteome</keyword>
<reference evidence="5 6" key="1">
    <citation type="journal article" date="2012" name="J. Bacteriol.">
        <title>Draft Genome Sequence of the Purple Photosynthetic Bacterium Phaeospirillum molischianum DSM120, a Particularly Versatile Bacterium.</title>
        <authorList>
            <person name="Duquesne K."/>
            <person name="Prima V."/>
            <person name="Ji B."/>
            <person name="Rouy Z."/>
            <person name="Medigue C."/>
            <person name="Talla E."/>
            <person name="Sturgis J.N."/>
        </authorList>
    </citation>
    <scope>NUCLEOTIDE SEQUENCE [LARGE SCALE GENOMIC DNA]</scope>
    <source>
        <strain evidence="6">DSM120</strain>
    </source>
</reference>
<dbReference type="Pfam" id="PF00005">
    <property type="entry name" value="ABC_tran"/>
    <property type="match status" value="1"/>
</dbReference>
<dbReference type="GO" id="GO:0044874">
    <property type="term" value="P:lipoprotein localization to outer membrane"/>
    <property type="evidence" value="ECO:0007669"/>
    <property type="project" value="TreeGrafter"/>
</dbReference>
<evidence type="ECO:0000259" key="4">
    <source>
        <dbReference type="PROSITE" id="PS50893"/>
    </source>
</evidence>
<dbReference type="GO" id="GO:0016887">
    <property type="term" value="F:ATP hydrolysis activity"/>
    <property type="evidence" value="ECO:0007669"/>
    <property type="project" value="InterPro"/>
</dbReference>
<dbReference type="InterPro" id="IPR015854">
    <property type="entry name" value="ABC_transpr_LolD-like"/>
</dbReference>
<organism evidence="5 6">
    <name type="scientific">Magnetospirillum molischianum DSM 120</name>
    <dbReference type="NCBI Taxonomy" id="1150626"/>
    <lineage>
        <taxon>Bacteria</taxon>
        <taxon>Pseudomonadati</taxon>
        <taxon>Pseudomonadota</taxon>
        <taxon>Alphaproteobacteria</taxon>
        <taxon>Rhodospirillales</taxon>
        <taxon>Rhodospirillaceae</taxon>
        <taxon>Magnetospirillum</taxon>
    </lineage>
</organism>
<keyword evidence="5" id="KW-0378">Hydrolase</keyword>
<keyword evidence="5" id="KW-0449">Lipoprotein</keyword>
<protein>
    <submittedName>
        <fullName evidence="5">Lipoprotein-releasing system ATP-binding protein LolD</fullName>
        <ecNumber evidence="5">3.6.3.-</ecNumber>
    </submittedName>
</protein>
<dbReference type="InterPro" id="IPR003439">
    <property type="entry name" value="ABC_transporter-like_ATP-bd"/>
</dbReference>
<dbReference type="EMBL" id="CAHP01000042">
    <property type="protein sequence ID" value="CCG42795.1"/>
    <property type="molecule type" value="Genomic_DNA"/>
</dbReference>
<dbReference type="AlphaFoldDB" id="H8FWQ7"/>
<evidence type="ECO:0000313" key="6">
    <source>
        <dbReference type="Proteomes" id="UP000004169"/>
    </source>
</evidence>